<accession>A0A380TM30</accession>
<gene>
    <name evidence="2" type="ORF">NCTC10801_00213</name>
</gene>
<proteinExistence type="predicted"/>
<organism evidence="2 3">
    <name type="scientific">[Actinobacillus] rossii</name>
    <dbReference type="NCBI Taxonomy" id="123820"/>
    <lineage>
        <taxon>Bacteria</taxon>
        <taxon>Pseudomonadati</taxon>
        <taxon>Pseudomonadota</taxon>
        <taxon>Gammaproteobacteria</taxon>
        <taxon>Pasteurellales</taxon>
        <taxon>Pasteurellaceae</taxon>
    </lineage>
</organism>
<evidence type="ECO:0000256" key="1">
    <source>
        <dbReference type="SAM" id="SignalP"/>
    </source>
</evidence>
<dbReference type="OrthoDB" id="8913515at2"/>
<name>A0A380TM30_9PAST</name>
<keyword evidence="1" id="KW-0732">Signal</keyword>
<evidence type="ECO:0008006" key="4">
    <source>
        <dbReference type="Google" id="ProtNLM"/>
    </source>
</evidence>
<reference evidence="2 3" key="1">
    <citation type="submission" date="2018-06" db="EMBL/GenBank/DDBJ databases">
        <authorList>
            <consortium name="Pathogen Informatics"/>
            <person name="Doyle S."/>
        </authorList>
    </citation>
    <scope>NUCLEOTIDE SEQUENCE [LARGE SCALE GENOMIC DNA]</scope>
    <source>
        <strain evidence="2 3">NCTC10801</strain>
    </source>
</reference>
<protein>
    <recommendedName>
        <fullName evidence="4">Lipoprotein</fullName>
    </recommendedName>
</protein>
<dbReference type="AlphaFoldDB" id="A0A380TM30"/>
<feature type="chain" id="PRO_5016855478" description="Lipoprotein" evidence="1">
    <location>
        <begin position="21"/>
        <end position="123"/>
    </location>
</feature>
<keyword evidence="3" id="KW-1185">Reference proteome</keyword>
<dbReference type="PROSITE" id="PS51257">
    <property type="entry name" value="PROKAR_LIPOPROTEIN"/>
    <property type="match status" value="1"/>
</dbReference>
<sequence length="123" mass="13830">MKKTLFLTALSVITSCSTQAVEKPSFGADRDMHNCMASAGQTWSQLRQECVQVFDMADIRLSDPDNKTLAIYAILSPDKQQAEVFKADFNTPQIFDVVKGGYVSKDRSMRLLKTQSGWAFKRK</sequence>
<dbReference type="Proteomes" id="UP000254649">
    <property type="component" value="Unassembled WGS sequence"/>
</dbReference>
<evidence type="ECO:0000313" key="3">
    <source>
        <dbReference type="Proteomes" id="UP000254649"/>
    </source>
</evidence>
<dbReference type="EMBL" id="UFRQ01000003">
    <property type="protein sequence ID" value="SUT87554.1"/>
    <property type="molecule type" value="Genomic_DNA"/>
</dbReference>
<evidence type="ECO:0000313" key="2">
    <source>
        <dbReference type="EMBL" id="SUT87554.1"/>
    </source>
</evidence>
<feature type="signal peptide" evidence="1">
    <location>
        <begin position="1"/>
        <end position="20"/>
    </location>
</feature>